<keyword evidence="3 6" id="KW-0812">Transmembrane</keyword>
<keyword evidence="5 6" id="KW-0472">Membrane</keyword>
<evidence type="ECO:0000256" key="5">
    <source>
        <dbReference type="ARBA" id="ARBA00023136"/>
    </source>
</evidence>
<evidence type="ECO:0000256" key="6">
    <source>
        <dbReference type="SAM" id="Phobius"/>
    </source>
</evidence>
<feature type="transmembrane region" description="Helical" evidence="6">
    <location>
        <begin position="109"/>
        <end position="131"/>
    </location>
</feature>
<dbReference type="InterPro" id="IPR037185">
    <property type="entry name" value="EmrE-like"/>
</dbReference>
<feature type="transmembrane region" description="Helical" evidence="6">
    <location>
        <begin position="78"/>
        <end position="103"/>
    </location>
</feature>
<feature type="transmembrane region" description="Helical" evidence="6">
    <location>
        <begin position="20"/>
        <end position="41"/>
    </location>
</feature>
<evidence type="ECO:0000256" key="3">
    <source>
        <dbReference type="ARBA" id="ARBA00022692"/>
    </source>
</evidence>
<dbReference type="RefSeq" id="WP_113891758.1">
    <property type="nucleotide sequence ID" value="NZ_QNRK01000033.1"/>
</dbReference>
<evidence type="ECO:0000313" key="8">
    <source>
        <dbReference type="EMBL" id="RBP05764.1"/>
    </source>
</evidence>
<feature type="transmembrane region" description="Helical" evidence="6">
    <location>
        <begin position="47"/>
        <end position="66"/>
    </location>
</feature>
<feature type="transmembrane region" description="Helical" evidence="6">
    <location>
        <begin position="224"/>
        <end position="245"/>
    </location>
</feature>
<dbReference type="SUPFAM" id="SSF103481">
    <property type="entry name" value="Multidrug resistance efflux transporter EmrE"/>
    <property type="match status" value="2"/>
</dbReference>
<evidence type="ECO:0000313" key="9">
    <source>
        <dbReference type="Proteomes" id="UP000253529"/>
    </source>
</evidence>
<dbReference type="Proteomes" id="UP000253529">
    <property type="component" value="Unassembled WGS sequence"/>
</dbReference>
<evidence type="ECO:0000256" key="2">
    <source>
        <dbReference type="ARBA" id="ARBA00007362"/>
    </source>
</evidence>
<accession>A0A366ETV8</accession>
<dbReference type="AlphaFoldDB" id="A0A366ETV8"/>
<dbReference type="InterPro" id="IPR050638">
    <property type="entry name" value="AA-Vitamin_Transporters"/>
</dbReference>
<evidence type="ECO:0000259" key="7">
    <source>
        <dbReference type="Pfam" id="PF00892"/>
    </source>
</evidence>
<feature type="transmembrane region" description="Helical" evidence="6">
    <location>
        <begin position="163"/>
        <end position="182"/>
    </location>
</feature>
<feature type="transmembrane region" description="Helical" evidence="6">
    <location>
        <begin position="138"/>
        <end position="157"/>
    </location>
</feature>
<dbReference type="InterPro" id="IPR000620">
    <property type="entry name" value="EamA_dom"/>
</dbReference>
<feature type="domain" description="EamA" evidence="7">
    <location>
        <begin position="164"/>
        <end position="295"/>
    </location>
</feature>
<reference evidence="8 9" key="1">
    <citation type="submission" date="2018-06" db="EMBL/GenBank/DDBJ databases">
        <title>Genomic Encyclopedia of Type Strains, Phase IV (KMG-IV): sequencing the most valuable type-strain genomes for metagenomic binning, comparative biology and taxonomic classification.</title>
        <authorList>
            <person name="Goeker M."/>
        </authorList>
    </citation>
    <scope>NUCLEOTIDE SEQUENCE [LARGE SCALE GENOMIC DNA]</scope>
    <source>
        <strain evidence="8 9">DSM 24875</strain>
    </source>
</reference>
<protein>
    <submittedName>
        <fullName evidence="8">Threonine/homoserine efflux transporter RhtA</fullName>
    </submittedName>
</protein>
<feature type="domain" description="EamA" evidence="7">
    <location>
        <begin position="21"/>
        <end position="152"/>
    </location>
</feature>
<evidence type="ECO:0000256" key="4">
    <source>
        <dbReference type="ARBA" id="ARBA00022989"/>
    </source>
</evidence>
<organism evidence="8 9">
    <name type="scientific">Roseiarcus fermentans</name>
    <dbReference type="NCBI Taxonomy" id="1473586"/>
    <lineage>
        <taxon>Bacteria</taxon>
        <taxon>Pseudomonadati</taxon>
        <taxon>Pseudomonadota</taxon>
        <taxon>Alphaproteobacteria</taxon>
        <taxon>Hyphomicrobiales</taxon>
        <taxon>Roseiarcaceae</taxon>
        <taxon>Roseiarcus</taxon>
    </lineage>
</organism>
<comment type="caution">
    <text evidence="8">The sequence shown here is derived from an EMBL/GenBank/DDBJ whole genome shotgun (WGS) entry which is preliminary data.</text>
</comment>
<comment type="subcellular location">
    <subcellularLocation>
        <location evidence="1">Membrane</location>
        <topology evidence="1">Multi-pass membrane protein</topology>
    </subcellularLocation>
</comment>
<dbReference type="PANTHER" id="PTHR32322:SF2">
    <property type="entry name" value="EAMA DOMAIN-CONTAINING PROTEIN"/>
    <property type="match status" value="1"/>
</dbReference>
<comment type="similarity">
    <text evidence="2">Belongs to the EamA transporter family.</text>
</comment>
<dbReference type="GO" id="GO:0016020">
    <property type="term" value="C:membrane"/>
    <property type="evidence" value="ECO:0007669"/>
    <property type="project" value="UniProtKB-SubCell"/>
</dbReference>
<dbReference type="EMBL" id="QNRK01000033">
    <property type="protein sequence ID" value="RBP05764.1"/>
    <property type="molecule type" value="Genomic_DNA"/>
</dbReference>
<dbReference type="Pfam" id="PF00892">
    <property type="entry name" value="EamA"/>
    <property type="match status" value="2"/>
</dbReference>
<name>A0A366ETV8_9HYPH</name>
<keyword evidence="9" id="KW-1185">Reference proteome</keyword>
<feature type="transmembrane region" description="Helical" evidence="6">
    <location>
        <begin position="277"/>
        <end position="295"/>
    </location>
</feature>
<feature type="transmembrane region" description="Helical" evidence="6">
    <location>
        <begin position="194"/>
        <end position="212"/>
    </location>
</feature>
<proteinExistence type="inferred from homology"/>
<dbReference type="PANTHER" id="PTHR32322">
    <property type="entry name" value="INNER MEMBRANE TRANSPORTER"/>
    <property type="match status" value="1"/>
</dbReference>
<gene>
    <name evidence="8" type="ORF">DFR50_13329</name>
</gene>
<feature type="transmembrane region" description="Helical" evidence="6">
    <location>
        <begin position="252"/>
        <end position="271"/>
    </location>
</feature>
<keyword evidence="4 6" id="KW-1133">Transmembrane helix</keyword>
<evidence type="ECO:0000256" key="1">
    <source>
        <dbReference type="ARBA" id="ARBA00004141"/>
    </source>
</evidence>
<dbReference type="OrthoDB" id="8770617at2"/>
<sequence>MSGNAETDIEASRGAGVDRAGLVALLAGTAIIAWSGILVRFLDVGPLAGAAWRMGLAAPALIVWIRASGRARPPGADLWAAAIPLVLAGLAFAVDVGSFHLAIFGTRVANAVFIGNVAPILTVIGGAIFFAEHPPRRVWLALALALAGAWVMAGMAAPAHVGAGDAFALCAATAYAAYLLIIKRLREKLDAPTATLWSAAVSAVALTIAAAARGETLIPSTPLGWTIVVLLGFGSHAIGQGLTSLAIGRTPVAIVALVILAQPPFSALLAWGVLGEAMTGLQLIGGAIILIAVLMSRPA</sequence>